<dbReference type="FunFam" id="2.40.50.140:FF:000004">
    <property type="entry name" value="Elongation factor P"/>
    <property type="match status" value="1"/>
</dbReference>
<comment type="similarity">
    <text evidence="3 7 9">Belongs to the elongation factor P family.</text>
</comment>
<evidence type="ECO:0000256" key="7">
    <source>
        <dbReference type="HAMAP-Rule" id="MF_00141"/>
    </source>
</evidence>
<evidence type="ECO:0000313" key="13">
    <source>
        <dbReference type="EMBL" id="SHE92408.1"/>
    </source>
</evidence>
<reference evidence="13 15" key="2">
    <citation type="submission" date="2016-11" db="EMBL/GenBank/DDBJ databases">
        <authorList>
            <person name="Jaros S."/>
            <person name="Januszkiewicz K."/>
            <person name="Wedrychowicz H."/>
        </authorList>
    </citation>
    <scope>NUCLEOTIDE SEQUENCE [LARGE SCALE GENOMIC DNA]</scope>
    <source>
        <strain evidence="13 15">DSM 17137</strain>
    </source>
</reference>
<dbReference type="NCBIfam" id="NF001810">
    <property type="entry name" value="PRK00529.1"/>
    <property type="match status" value="1"/>
</dbReference>
<dbReference type="SMART" id="SM00841">
    <property type="entry name" value="Elong-fact-P_C"/>
    <property type="match status" value="1"/>
</dbReference>
<dbReference type="CDD" id="cd05794">
    <property type="entry name" value="S1_EF-P_repeat_2"/>
    <property type="match status" value="1"/>
</dbReference>
<dbReference type="PIRSF" id="PIRSF005901">
    <property type="entry name" value="EF-P"/>
    <property type="match status" value="1"/>
</dbReference>
<dbReference type="FunFam" id="2.40.50.140:FF:000009">
    <property type="entry name" value="Elongation factor P"/>
    <property type="match status" value="1"/>
</dbReference>
<evidence type="ECO:0000256" key="9">
    <source>
        <dbReference type="RuleBase" id="RU004389"/>
    </source>
</evidence>
<evidence type="ECO:0000256" key="1">
    <source>
        <dbReference type="ARBA" id="ARBA00004496"/>
    </source>
</evidence>
<dbReference type="GO" id="GO:0043043">
    <property type="term" value="P:peptide biosynthetic process"/>
    <property type="evidence" value="ECO:0007669"/>
    <property type="project" value="InterPro"/>
</dbReference>
<proteinExistence type="inferred from homology"/>
<dbReference type="Gene3D" id="2.30.30.30">
    <property type="match status" value="1"/>
</dbReference>
<keyword evidence="14" id="KW-1185">Reference proteome</keyword>
<dbReference type="Gene3D" id="2.40.50.140">
    <property type="entry name" value="Nucleic acid-binding proteins"/>
    <property type="match status" value="2"/>
</dbReference>
<dbReference type="Proteomes" id="UP000184533">
    <property type="component" value="Unassembled WGS sequence"/>
</dbReference>
<dbReference type="PATRIC" id="fig|1121477.3.peg.1437"/>
<sequence length="188" mass="21116">MAKINGNEIRPGFVINHQDRLWVAVKVDHVKPGKGGAYAQVELKAILGGTKLNERFRSAETVEQVDLEFRDFTYLYEQGDSLVFMDQDNYEQVELAKDFVGERAAFLQDGMKITLEMHEDTPLGIKFPANVVLEVKEVDPVQKGQSVSSQFKPAILANGLRVMVPPFIAVGERILVDTTEATYMRRAD</sequence>
<dbReference type="GO" id="GO:0003746">
    <property type="term" value="F:translation elongation factor activity"/>
    <property type="evidence" value="ECO:0007669"/>
    <property type="project" value="UniProtKB-UniRule"/>
</dbReference>
<dbReference type="GO" id="GO:0005829">
    <property type="term" value="C:cytosol"/>
    <property type="evidence" value="ECO:0007669"/>
    <property type="project" value="UniProtKB-ARBA"/>
</dbReference>
<evidence type="ECO:0000256" key="2">
    <source>
        <dbReference type="ARBA" id="ARBA00004815"/>
    </source>
</evidence>
<dbReference type="EMBL" id="LAJF01000036">
    <property type="protein sequence ID" value="KKB86360.1"/>
    <property type="molecule type" value="Genomic_DNA"/>
</dbReference>
<keyword evidence="5 7" id="KW-0251">Elongation factor</keyword>
<feature type="domain" description="Translation elongation factor P/YeiP central" evidence="11">
    <location>
        <begin position="69"/>
        <end position="123"/>
    </location>
</feature>
<dbReference type="UniPathway" id="UPA00345"/>
<dbReference type="HAMAP" id="MF_00141">
    <property type="entry name" value="EF_P"/>
    <property type="match status" value="1"/>
</dbReference>
<evidence type="ECO:0000256" key="6">
    <source>
        <dbReference type="ARBA" id="ARBA00022917"/>
    </source>
</evidence>
<evidence type="ECO:0000256" key="8">
    <source>
        <dbReference type="NCBIfam" id="TIGR00038"/>
    </source>
</evidence>
<dbReference type="FunFam" id="2.30.30.30:FF:000003">
    <property type="entry name" value="Elongation factor P"/>
    <property type="match status" value="1"/>
</dbReference>
<comment type="subcellular location">
    <subcellularLocation>
        <location evidence="1 7">Cytoplasm</location>
    </subcellularLocation>
</comment>
<dbReference type="InterPro" id="IPR012340">
    <property type="entry name" value="NA-bd_OB-fold"/>
</dbReference>
<dbReference type="Pfam" id="PF08207">
    <property type="entry name" value="EFP_N"/>
    <property type="match status" value="1"/>
</dbReference>
<dbReference type="InterPro" id="IPR014722">
    <property type="entry name" value="Rib_uL2_dom2"/>
</dbReference>
<dbReference type="InterPro" id="IPR013852">
    <property type="entry name" value="Transl_elong_P/YeiP_CS"/>
</dbReference>
<dbReference type="InterPro" id="IPR015365">
    <property type="entry name" value="Elong-fact-P_C"/>
</dbReference>
<evidence type="ECO:0000256" key="5">
    <source>
        <dbReference type="ARBA" id="ARBA00022768"/>
    </source>
</evidence>
<dbReference type="PANTHER" id="PTHR30053:SF14">
    <property type="entry name" value="TRANSLATION ELONGATION FACTOR KOW-LIKE DOMAIN-CONTAINING PROTEIN"/>
    <property type="match status" value="1"/>
</dbReference>
<dbReference type="InterPro" id="IPR020599">
    <property type="entry name" value="Transl_elong_fac_P/YeiP"/>
</dbReference>
<feature type="domain" description="Elongation factor P C-terminal" evidence="10">
    <location>
        <begin position="131"/>
        <end position="186"/>
    </location>
</feature>
<dbReference type="SMART" id="SM01185">
    <property type="entry name" value="EFP"/>
    <property type="match status" value="1"/>
</dbReference>
<dbReference type="InterPro" id="IPR001059">
    <property type="entry name" value="Transl_elong_P/YeiP_cen"/>
</dbReference>
<dbReference type="InterPro" id="IPR013185">
    <property type="entry name" value="Transl_elong_KOW-like"/>
</dbReference>
<evidence type="ECO:0000313" key="12">
    <source>
        <dbReference type="EMBL" id="KKB86360.1"/>
    </source>
</evidence>
<dbReference type="EMBL" id="FQVC01000003">
    <property type="protein sequence ID" value="SHE92408.1"/>
    <property type="molecule type" value="Genomic_DNA"/>
</dbReference>
<comment type="pathway">
    <text evidence="2 7">Protein biosynthesis; polypeptide chain elongation.</text>
</comment>
<evidence type="ECO:0000259" key="10">
    <source>
        <dbReference type="SMART" id="SM00841"/>
    </source>
</evidence>
<reference evidence="12 14" key="1">
    <citation type="submission" date="2015-03" db="EMBL/GenBank/DDBJ databases">
        <authorList>
            <person name="Hassan Y.I."/>
            <person name="Lepp D."/>
            <person name="Zhou T."/>
        </authorList>
    </citation>
    <scope>NUCLEOTIDE SEQUENCE [LARGE SCALE GENOMIC DNA]</scope>
    <source>
        <strain evidence="12 14">DSM 17137</strain>
    </source>
</reference>
<protein>
    <recommendedName>
        <fullName evidence="7 8">Elongation factor P</fullName>
        <shortName evidence="7">EF-P</shortName>
    </recommendedName>
</protein>
<dbReference type="SUPFAM" id="SSF50104">
    <property type="entry name" value="Translation proteins SH3-like domain"/>
    <property type="match status" value="1"/>
</dbReference>
<dbReference type="STRING" id="1121477.SAMN02745223_01442"/>
<dbReference type="RefSeq" id="WP_046133691.1">
    <property type="nucleotide sequence ID" value="NZ_FQVC01000003.1"/>
</dbReference>
<name>A0A0F5LVF8_9HYPH</name>
<dbReference type="OrthoDB" id="9801844at2"/>
<dbReference type="InterPro" id="IPR011768">
    <property type="entry name" value="Transl_elongation_fac_P"/>
</dbReference>
<keyword evidence="4 7" id="KW-0963">Cytoplasm</keyword>
<comment type="function">
    <text evidence="7">Involved in peptide bond synthesis. Stimulates efficient translation and peptide-bond synthesis on native or reconstituted 70S ribosomes in vitro. Probably functions indirectly by altering the affinity of the ribosome for aminoacyl-tRNA, thus increasing their reactivity as acceptors for peptidyl transferase.</text>
</comment>
<dbReference type="Proteomes" id="UP000033608">
    <property type="component" value="Unassembled WGS sequence"/>
</dbReference>
<dbReference type="AlphaFoldDB" id="A0A0F5LVF8"/>
<evidence type="ECO:0000313" key="14">
    <source>
        <dbReference type="Proteomes" id="UP000033608"/>
    </source>
</evidence>
<dbReference type="CDD" id="cd04470">
    <property type="entry name" value="S1_EF-P_repeat_1"/>
    <property type="match status" value="1"/>
</dbReference>
<dbReference type="PANTHER" id="PTHR30053">
    <property type="entry name" value="ELONGATION FACTOR P"/>
    <property type="match status" value="1"/>
</dbReference>
<evidence type="ECO:0000259" key="11">
    <source>
        <dbReference type="SMART" id="SM01185"/>
    </source>
</evidence>
<evidence type="ECO:0000256" key="3">
    <source>
        <dbReference type="ARBA" id="ARBA00009479"/>
    </source>
</evidence>
<organism evidence="12 14">
    <name type="scientific">Devosia limi DSM 17137</name>
    <dbReference type="NCBI Taxonomy" id="1121477"/>
    <lineage>
        <taxon>Bacteria</taxon>
        <taxon>Pseudomonadati</taxon>
        <taxon>Pseudomonadota</taxon>
        <taxon>Alphaproteobacteria</taxon>
        <taxon>Hyphomicrobiales</taxon>
        <taxon>Devosiaceae</taxon>
        <taxon>Devosia</taxon>
    </lineage>
</organism>
<dbReference type="InterPro" id="IPR008991">
    <property type="entry name" value="Translation_prot_SH3-like_sf"/>
</dbReference>
<dbReference type="SUPFAM" id="SSF50249">
    <property type="entry name" value="Nucleic acid-binding proteins"/>
    <property type="match status" value="2"/>
</dbReference>
<dbReference type="Pfam" id="PF01132">
    <property type="entry name" value="EFP"/>
    <property type="match status" value="1"/>
</dbReference>
<dbReference type="Pfam" id="PF09285">
    <property type="entry name" value="Elong-fact-P_C"/>
    <property type="match status" value="1"/>
</dbReference>
<evidence type="ECO:0000256" key="4">
    <source>
        <dbReference type="ARBA" id="ARBA00022490"/>
    </source>
</evidence>
<gene>
    <name evidence="7" type="primary">efp</name>
    <name evidence="13" type="ORF">SAMN02745223_01442</name>
    <name evidence="12" type="ORF">VW29_01910</name>
</gene>
<evidence type="ECO:0000313" key="15">
    <source>
        <dbReference type="Proteomes" id="UP000184533"/>
    </source>
</evidence>
<accession>A0A0F5LVF8</accession>
<keyword evidence="6 7" id="KW-0648">Protein biosynthesis</keyword>
<dbReference type="NCBIfam" id="TIGR00038">
    <property type="entry name" value="efp"/>
    <property type="match status" value="1"/>
</dbReference>
<dbReference type="PROSITE" id="PS01275">
    <property type="entry name" value="EFP"/>
    <property type="match status" value="1"/>
</dbReference>